<evidence type="ECO:0000313" key="2">
    <source>
        <dbReference type="Proteomes" id="UP000733744"/>
    </source>
</evidence>
<protein>
    <submittedName>
        <fullName evidence="1">Uncharacterized protein</fullName>
    </submittedName>
</protein>
<reference evidence="1 2" key="1">
    <citation type="journal article" date="2019" name="Antonie Van Leeuwenhoek">
        <title>Description of 'Ca. Methylobacter oryzae' KRF1, a novel species from the environmentally important Methylobacter clade 2.</title>
        <authorList>
            <person name="Khatri K."/>
            <person name="Mohite J.A."/>
            <person name="Pandit P.S."/>
            <person name="Bahulikar R."/>
            <person name="Rahalkar M.C."/>
        </authorList>
    </citation>
    <scope>NUCLEOTIDE SEQUENCE [LARGE SCALE GENOMIC DNA]</scope>
    <source>
        <strain evidence="1 2">KRF1</strain>
    </source>
</reference>
<sequence>MFLLALLTGQPVLAQDRAVEISISGIGPPVDVPAYETVRQVIGHAVAKGVIDKFVVSGYGVEGGLSGCVEASPHAQAEDLDAFIRQLQTIHPNPQTTAYSVKPTQSCITEVVYCTQDAKLCPDGSYVGRVPPSCSFAPCPGTQ</sequence>
<proteinExistence type="predicted"/>
<dbReference type="EMBL" id="RYFG02000117">
    <property type="protein sequence ID" value="TRW90713.1"/>
    <property type="molecule type" value="Genomic_DNA"/>
</dbReference>
<organism evidence="1 2">
    <name type="scientific">Candidatus Methylobacter oryzae</name>
    <dbReference type="NCBI Taxonomy" id="2497749"/>
    <lineage>
        <taxon>Bacteria</taxon>
        <taxon>Pseudomonadati</taxon>
        <taxon>Pseudomonadota</taxon>
        <taxon>Gammaproteobacteria</taxon>
        <taxon>Methylococcales</taxon>
        <taxon>Methylococcaceae</taxon>
        <taxon>Methylobacter</taxon>
    </lineage>
</organism>
<comment type="caution">
    <text evidence="1">The sequence shown here is derived from an EMBL/GenBank/DDBJ whole genome shotgun (WGS) entry which is preliminary data.</text>
</comment>
<accession>A0ABY3C6V0</accession>
<name>A0ABY3C6V0_9GAMM</name>
<keyword evidence="2" id="KW-1185">Reference proteome</keyword>
<dbReference type="Proteomes" id="UP000733744">
    <property type="component" value="Unassembled WGS sequence"/>
</dbReference>
<gene>
    <name evidence="1" type="ORF">EKO24_019010</name>
</gene>
<evidence type="ECO:0000313" key="1">
    <source>
        <dbReference type="EMBL" id="TRW90713.1"/>
    </source>
</evidence>